<keyword evidence="2" id="KW-1185">Reference proteome</keyword>
<dbReference type="Proteomes" id="UP000571017">
    <property type="component" value="Unassembled WGS sequence"/>
</dbReference>
<dbReference type="EMBL" id="JACEFG010000005">
    <property type="protein sequence ID" value="MBA2176816.1"/>
    <property type="molecule type" value="Genomic_DNA"/>
</dbReference>
<organism evidence="1 2">
    <name type="scientific">Halobacillus locisalis</name>
    <dbReference type="NCBI Taxonomy" id="220753"/>
    <lineage>
        <taxon>Bacteria</taxon>
        <taxon>Bacillati</taxon>
        <taxon>Bacillota</taxon>
        <taxon>Bacilli</taxon>
        <taxon>Bacillales</taxon>
        <taxon>Bacillaceae</taxon>
        <taxon>Halobacillus</taxon>
    </lineage>
</organism>
<evidence type="ECO:0008006" key="3">
    <source>
        <dbReference type="Google" id="ProtNLM"/>
    </source>
</evidence>
<dbReference type="InterPro" id="IPR025935">
    <property type="entry name" value="AbiH"/>
</dbReference>
<dbReference type="RefSeq" id="WP_181473877.1">
    <property type="nucleotide sequence ID" value="NZ_JACEFG010000005.1"/>
</dbReference>
<proteinExistence type="predicted"/>
<comment type="caution">
    <text evidence="1">The sequence shown here is derived from an EMBL/GenBank/DDBJ whole genome shotgun (WGS) entry which is preliminary data.</text>
</comment>
<dbReference type="AlphaFoldDB" id="A0A838CZQ7"/>
<accession>A0A838CZQ7</accession>
<sequence length="358" mass="41262">MQITLLVGNGFDIQAGLHTRYADFYKYLKSKAKNDEQLKRNVIYLDIDGNEDKWSDFELALMGLTHECGDGLESRFTHTKLAQDKHEIQKYLAEYLNKVNAEFDVDANSKEIIGEFKRSISRLLNTLPIQRQEELTAKVPLTGNTNELQLNVIDFNYTSLFESSYDLLGNSLLERIGYYGQNSQRDLPVKRNGYTKIHGNTVSNMNLGGHKSQISESFADSDYYFFFDKESLELSNGTNKYKDASNYIRSSNLYIILGMSLGETDRAWWEKIAKAMGAENKALIIYEYDPNESINDSPFLRNPSIQRVKDRFMSFTENLNSKQQKSVRDRVFVQFNSKLFNLSELNVDRTDYSSIVNN</sequence>
<name>A0A838CZQ7_9BACI</name>
<protein>
    <recommendedName>
        <fullName evidence="3">Bacteriophage abortive infection AbiH</fullName>
    </recommendedName>
</protein>
<gene>
    <name evidence="1" type="ORF">H0266_18210</name>
</gene>
<dbReference type="Pfam" id="PF14253">
    <property type="entry name" value="AbiH"/>
    <property type="match status" value="1"/>
</dbReference>
<evidence type="ECO:0000313" key="2">
    <source>
        <dbReference type="Proteomes" id="UP000571017"/>
    </source>
</evidence>
<reference evidence="1 2" key="1">
    <citation type="journal article" date="2004" name="Extremophiles">
        <title>Halobacillus locisalis sp. nov., a halophilic bacterium isolated from a marine solar saltern of the Yellow Sea in Korea.</title>
        <authorList>
            <person name="Yoon J.H."/>
            <person name="Kang K.H."/>
            <person name="Oh T.K."/>
            <person name="Park Y.H."/>
        </authorList>
    </citation>
    <scope>NUCLEOTIDE SEQUENCE [LARGE SCALE GENOMIC DNA]</scope>
    <source>
        <strain evidence="1 2">KCTC 3788</strain>
    </source>
</reference>
<evidence type="ECO:0000313" key="1">
    <source>
        <dbReference type="EMBL" id="MBA2176816.1"/>
    </source>
</evidence>